<dbReference type="EMBL" id="BKZW01000002">
    <property type="protein sequence ID" value="GER89625.1"/>
    <property type="molecule type" value="Genomic_DNA"/>
</dbReference>
<proteinExistence type="predicted"/>
<organism evidence="1 2">
    <name type="scientific">Dictyobacter vulcani</name>
    <dbReference type="NCBI Taxonomy" id="2607529"/>
    <lineage>
        <taxon>Bacteria</taxon>
        <taxon>Bacillati</taxon>
        <taxon>Chloroflexota</taxon>
        <taxon>Ktedonobacteria</taxon>
        <taxon>Ktedonobacterales</taxon>
        <taxon>Dictyobacteraceae</taxon>
        <taxon>Dictyobacter</taxon>
    </lineage>
</organism>
<reference evidence="1 2" key="1">
    <citation type="submission" date="2019-10" db="EMBL/GenBank/DDBJ databases">
        <title>Dictyobacter vulcani sp. nov., within the class Ktedonobacteria, isolated from soil of volcanic Mt. Zao.</title>
        <authorList>
            <person name="Zheng Y."/>
            <person name="Wang C.M."/>
            <person name="Sakai Y."/>
            <person name="Abe K."/>
            <person name="Yokota A."/>
            <person name="Yabe S."/>
        </authorList>
    </citation>
    <scope>NUCLEOTIDE SEQUENCE [LARGE SCALE GENOMIC DNA]</scope>
    <source>
        <strain evidence="1 2">W12</strain>
    </source>
</reference>
<protein>
    <submittedName>
        <fullName evidence="1">Uncharacterized protein</fullName>
    </submittedName>
</protein>
<dbReference type="AlphaFoldDB" id="A0A5J4KP38"/>
<evidence type="ECO:0000313" key="1">
    <source>
        <dbReference type="EMBL" id="GER89625.1"/>
    </source>
</evidence>
<evidence type="ECO:0000313" key="2">
    <source>
        <dbReference type="Proteomes" id="UP000326912"/>
    </source>
</evidence>
<gene>
    <name evidence="1" type="ORF">KDW_37870</name>
</gene>
<sequence>MGSKVESVESMGNGTGGYKGFIPLNIVNEEAEMYMQPSIIDGQDWQAPRIEGPLPALATNAVHNTDYEQVDPYTLTIIANFYFQAVVSNFFHWCYVMPRSNSMLYQN</sequence>
<keyword evidence="2" id="KW-1185">Reference proteome</keyword>
<dbReference type="Proteomes" id="UP000326912">
    <property type="component" value="Unassembled WGS sequence"/>
</dbReference>
<name>A0A5J4KP38_9CHLR</name>
<accession>A0A5J4KP38</accession>
<comment type="caution">
    <text evidence="1">The sequence shown here is derived from an EMBL/GenBank/DDBJ whole genome shotgun (WGS) entry which is preliminary data.</text>
</comment>